<dbReference type="RefSeq" id="WP_096600452.1">
    <property type="nucleotide sequence ID" value="NZ_OBEN01000001.1"/>
</dbReference>
<organism evidence="1 2">
    <name type="scientific">Hydrogenobacter hydrogenophilus</name>
    <dbReference type="NCBI Taxonomy" id="35835"/>
    <lineage>
        <taxon>Bacteria</taxon>
        <taxon>Pseudomonadati</taxon>
        <taxon>Aquificota</taxon>
        <taxon>Aquificia</taxon>
        <taxon>Aquificales</taxon>
        <taxon>Aquificaceae</taxon>
        <taxon>Hydrogenobacter</taxon>
    </lineage>
</organism>
<evidence type="ECO:0000313" key="2">
    <source>
        <dbReference type="Proteomes" id="UP000218627"/>
    </source>
</evidence>
<evidence type="ECO:0000313" key="1">
    <source>
        <dbReference type="EMBL" id="SNZ11871.1"/>
    </source>
</evidence>
<gene>
    <name evidence="1" type="ORF">SAMN06265353_0349</name>
</gene>
<protein>
    <submittedName>
        <fullName evidence="1">Uncharacterized protein</fullName>
    </submittedName>
</protein>
<dbReference type="Proteomes" id="UP000218627">
    <property type="component" value="Unassembled WGS sequence"/>
</dbReference>
<accession>A0A285NW59</accession>
<proteinExistence type="predicted"/>
<reference evidence="2" key="1">
    <citation type="submission" date="2017-09" db="EMBL/GenBank/DDBJ databases">
        <authorList>
            <person name="Varghese N."/>
            <person name="Submissions S."/>
        </authorList>
    </citation>
    <scope>NUCLEOTIDE SEQUENCE [LARGE SCALE GENOMIC DNA]</scope>
    <source>
        <strain evidence="2">DSM 2913</strain>
    </source>
</reference>
<sequence>MLWFILAILGFLGLWRFGSSSNSSIERDLDSFHSHRNDCDIDRAMYDPSCPLYWSLHDTDSFSSFWDNHSTDIL</sequence>
<dbReference type="AlphaFoldDB" id="A0A285NW59"/>
<dbReference type="EMBL" id="OBEN01000001">
    <property type="protein sequence ID" value="SNZ11871.1"/>
    <property type="molecule type" value="Genomic_DNA"/>
</dbReference>
<keyword evidence="2" id="KW-1185">Reference proteome</keyword>
<name>A0A285NW59_9AQUI</name>